<name>A0A8K0HV98_COCNU</name>
<feature type="compositionally biased region" description="Basic and acidic residues" evidence="1">
    <location>
        <begin position="10"/>
        <end position="22"/>
    </location>
</feature>
<comment type="caution">
    <text evidence="2">The sequence shown here is derived from an EMBL/GenBank/DDBJ whole genome shotgun (WGS) entry which is preliminary data.</text>
</comment>
<feature type="compositionally biased region" description="Basic and acidic residues" evidence="1">
    <location>
        <begin position="53"/>
        <end position="80"/>
    </location>
</feature>
<keyword evidence="3" id="KW-1185">Reference proteome</keyword>
<gene>
    <name evidence="2" type="ORF">COCNU_01G011750</name>
</gene>
<dbReference type="Proteomes" id="UP000797356">
    <property type="component" value="Chromosome 1"/>
</dbReference>
<sequence>MQEVTGNGREGSDDVRMEERRGGRARVVVGWRKKWWNEGRKEREGSDGIDGGGTKEREDSDGGRMEEREGSDGGRTEKGMRGRAPIVAQGWRKGGKGELSTMGCQRNRIRREERRVGG</sequence>
<evidence type="ECO:0000313" key="2">
    <source>
        <dbReference type="EMBL" id="KAG1327241.1"/>
    </source>
</evidence>
<accession>A0A8K0HV98</accession>
<dbReference type="EMBL" id="CM017872">
    <property type="protein sequence ID" value="KAG1327241.1"/>
    <property type="molecule type" value="Genomic_DNA"/>
</dbReference>
<feature type="region of interest" description="Disordered" evidence="1">
    <location>
        <begin position="37"/>
        <end position="118"/>
    </location>
</feature>
<protein>
    <submittedName>
        <fullName evidence="2">Uncharacterized protein</fullName>
    </submittedName>
</protein>
<feature type="region of interest" description="Disordered" evidence="1">
    <location>
        <begin position="1"/>
        <end position="23"/>
    </location>
</feature>
<proteinExistence type="predicted"/>
<reference evidence="2" key="2">
    <citation type="submission" date="2019-07" db="EMBL/GenBank/DDBJ databases">
        <authorList>
            <person name="Yang Y."/>
            <person name="Bocs S."/>
            <person name="Baudouin L."/>
        </authorList>
    </citation>
    <scope>NUCLEOTIDE SEQUENCE</scope>
    <source>
        <tissue evidence="2">Spear leaf of Hainan Tall coconut</tissue>
    </source>
</reference>
<reference evidence="2" key="1">
    <citation type="journal article" date="2017" name="Gigascience">
        <title>The genome draft of coconut (Cocos nucifera).</title>
        <authorList>
            <person name="Xiao Y."/>
            <person name="Xu P."/>
            <person name="Fan H."/>
            <person name="Baudouin L."/>
            <person name="Xia W."/>
            <person name="Bocs S."/>
            <person name="Xu J."/>
            <person name="Li Q."/>
            <person name="Guo A."/>
            <person name="Zhou L."/>
            <person name="Li J."/>
            <person name="Wu Y."/>
            <person name="Ma Z."/>
            <person name="Armero A."/>
            <person name="Issali A.E."/>
            <person name="Liu N."/>
            <person name="Peng M."/>
            <person name="Yang Y."/>
        </authorList>
    </citation>
    <scope>NUCLEOTIDE SEQUENCE</scope>
    <source>
        <tissue evidence="2">Spear leaf of Hainan Tall coconut</tissue>
    </source>
</reference>
<evidence type="ECO:0000256" key="1">
    <source>
        <dbReference type="SAM" id="MobiDB-lite"/>
    </source>
</evidence>
<organism evidence="2 3">
    <name type="scientific">Cocos nucifera</name>
    <name type="common">Coconut palm</name>
    <dbReference type="NCBI Taxonomy" id="13894"/>
    <lineage>
        <taxon>Eukaryota</taxon>
        <taxon>Viridiplantae</taxon>
        <taxon>Streptophyta</taxon>
        <taxon>Embryophyta</taxon>
        <taxon>Tracheophyta</taxon>
        <taxon>Spermatophyta</taxon>
        <taxon>Magnoliopsida</taxon>
        <taxon>Liliopsida</taxon>
        <taxon>Arecaceae</taxon>
        <taxon>Arecoideae</taxon>
        <taxon>Cocoseae</taxon>
        <taxon>Attaleinae</taxon>
        <taxon>Cocos</taxon>
    </lineage>
</organism>
<feature type="compositionally biased region" description="Basic and acidic residues" evidence="1">
    <location>
        <begin position="37"/>
        <end position="46"/>
    </location>
</feature>
<dbReference type="AlphaFoldDB" id="A0A8K0HV98"/>
<evidence type="ECO:0000313" key="3">
    <source>
        <dbReference type="Proteomes" id="UP000797356"/>
    </source>
</evidence>